<sequence>MHGVGAVSVGQSVASVQAGPGAVATWGATGGAAASVDQRPILNPAQHIDPALGLVVTQFYNEAGDVTQIYPSAQAMRHYAVYGVGTSGGSAGDDHTPAVSGNGATVLTVGSG</sequence>
<gene>
    <name evidence="1" type="ORF">HUK82_02900</name>
</gene>
<proteinExistence type="predicted"/>
<reference evidence="1 2" key="1">
    <citation type="submission" date="2020-06" db="EMBL/GenBank/DDBJ databases">
        <title>Description of novel acetic acid bacteria.</title>
        <authorList>
            <person name="Sombolestani A."/>
        </authorList>
    </citation>
    <scope>NUCLEOTIDE SEQUENCE [LARGE SCALE GENOMIC DNA]</scope>
    <source>
        <strain evidence="1 2">LMG 27010</strain>
    </source>
</reference>
<dbReference type="AlphaFoldDB" id="A0A850P4F1"/>
<accession>A0A850P4F1</accession>
<organism evidence="1 2">
    <name type="scientific">Ameyamaea chiangmaiensis</name>
    <dbReference type="NCBI Taxonomy" id="442969"/>
    <lineage>
        <taxon>Bacteria</taxon>
        <taxon>Pseudomonadati</taxon>
        <taxon>Pseudomonadota</taxon>
        <taxon>Alphaproteobacteria</taxon>
        <taxon>Acetobacterales</taxon>
        <taxon>Acetobacteraceae</taxon>
        <taxon>Ameyamaea</taxon>
    </lineage>
</organism>
<dbReference type="Proteomes" id="UP000585665">
    <property type="component" value="Unassembled WGS sequence"/>
</dbReference>
<dbReference type="EMBL" id="JABXXR010000010">
    <property type="protein sequence ID" value="NVN39517.1"/>
    <property type="molecule type" value="Genomic_DNA"/>
</dbReference>
<comment type="caution">
    <text evidence="1">The sequence shown here is derived from an EMBL/GenBank/DDBJ whole genome shotgun (WGS) entry which is preliminary data.</text>
</comment>
<name>A0A850P4F1_9PROT</name>
<dbReference type="RefSeq" id="WP_176612519.1">
    <property type="nucleotide sequence ID" value="NZ_JABXXR010000010.1"/>
</dbReference>
<keyword evidence="2" id="KW-1185">Reference proteome</keyword>
<protein>
    <submittedName>
        <fullName evidence="1">Uncharacterized protein</fullName>
    </submittedName>
</protein>
<evidence type="ECO:0000313" key="1">
    <source>
        <dbReference type="EMBL" id="NVN39517.1"/>
    </source>
</evidence>
<evidence type="ECO:0000313" key="2">
    <source>
        <dbReference type="Proteomes" id="UP000585665"/>
    </source>
</evidence>